<dbReference type="Proteomes" id="UP001597214">
    <property type="component" value="Unassembled WGS sequence"/>
</dbReference>
<sequence length="292" mass="34220">MDFQYPMLLEKADEHIIQKPHMIIEPKIDGIRGILSTYPTFPLLHTRHKTNITKRFPEIISSIQTKEPCLLDGEIYCVDPSTGLDDWELTMDRFHLHSNEFKIQYAVRENPAYFVIFDILYYGKNETNAMKLPLWQRKELLQEMVVTNAHIQLMFFSEVGKQVHDVLKSRGHEGLVVKNKNSLYYPAARREWGKFVFYKEYKVVLTGFRHKGEFGVLCAFAQGDKLKPAGVIEFMAPEHRKTFFRYAYQNKIKEDQMNVYVHPTLNGIVKTRGLTRNGYLRTPVFVEYSISN</sequence>
<dbReference type="PANTHER" id="PTHR45674:SF4">
    <property type="entry name" value="DNA LIGASE 1"/>
    <property type="match status" value="1"/>
</dbReference>
<name>A0ABW4LN45_9BACI</name>
<comment type="similarity">
    <text evidence="1">Belongs to the ATP-dependent DNA ligase family.</text>
</comment>
<feature type="domain" description="ATP-dependent DNA ligase family profile" evidence="3">
    <location>
        <begin position="105"/>
        <end position="225"/>
    </location>
</feature>
<accession>A0ABW4LN45</accession>
<keyword evidence="2" id="KW-0436">Ligase</keyword>
<dbReference type="Gene3D" id="3.30.470.30">
    <property type="entry name" value="DNA ligase/mRNA capping enzyme"/>
    <property type="match status" value="1"/>
</dbReference>
<dbReference type="InterPro" id="IPR050191">
    <property type="entry name" value="ATP-dep_DNA_ligase"/>
</dbReference>
<dbReference type="InterPro" id="IPR012310">
    <property type="entry name" value="DNA_ligase_ATP-dep_cent"/>
</dbReference>
<comment type="caution">
    <text evidence="4">The sequence shown here is derived from an EMBL/GenBank/DDBJ whole genome shotgun (WGS) entry which is preliminary data.</text>
</comment>
<dbReference type="EMBL" id="JBHUEM010000005">
    <property type="protein sequence ID" value="MFD1736179.1"/>
    <property type="molecule type" value="Genomic_DNA"/>
</dbReference>
<reference evidence="5" key="1">
    <citation type="journal article" date="2019" name="Int. J. Syst. Evol. Microbiol.">
        <title>The Global Catalogue of Microorganisms (GCM) 10K type strain sequencing project: providing services to taxonomists for standard genome sequencing and annotation.</title>
        <authorList>
            <consortium name="The Broad Institute Genomics Platform"/>
            <consortium name="The Broad Institute Genome Sequencing Center for Infectious Disease"/>
            <person name="Wu L."/>
            <person name="Ma J."/>
        </authorList>
    </citation>
    <scope>NUCLEOTIDE SEQUENCE [LARGE SCALE GENOMIC DNA]</scope>
    <source>
        <strain evidence="5">CCUG 49339</strain>
    </source>
</reference>
<protein>
    <recommendedName>
        <fullName evidence="3">ATP-dependent DNA ligase family profile domain-containing protein</fullName>
    </recommendedName>
</protein>
<dbReference type="SUPFAM" id="SSF56091">
    <property type="entry name" value="DNA ligase/mRNA capping enzyme, catalytic domain"/>
    <property type="match status" value="1"/>
</dbReference>
<keyword evidence="5" id="KW-1185">Reference proteome</keyword>
<evidence type="ECO:0000313" key="4">
    <source>
        <dbReference type="EMBL" id="MFD1736179.1"/>
    </source>
</evidence>
<organism evidence="4 5">
    <name type="scientific">Bacillus salitolerans</name>
    <dbReference type="NCBI Taxonomy" id="1437434"/>
    <lineage>
        <taxon>Bacteria</taxon>
        <taxon>Bacillati</taxon>
        <taxon>Bacillota</taxon>
        <taxon>Bacilli</taxon>
        <taxon>Bacillales</taxon>
        <taxon>Bacillaceae</taxon>
        <taxon>Bacillus</taxon>
    </lineage>
</organism>
<evidence type="ECO:0000259" key="3">
    <source>
        <dbReference type="PROSITE" id="PS50160"/>
    </source>
</evidence>
<dbReference type="PROSITE" id="PS50160">
    <property type="entry name" value="DNA_LIGASE_A3"/>
    <property type="match status" value="1"/>
</dbReference>
<evidence type="ECO:0000256" key="1">
    <source>
        <dbReference type="ARBA" id="ARBA00007572"/>
    </source>
</evidence>
<proteinExistence type="inferred from homology"/>
<evidence type="ECO:0000313" key="5">
    <source>
        <dbReference type="Proteomes" id="UP001597214"/>
    </source>
</evidence>
<dbReference type="Pfam" id="PF01068">
    <property type="entry name" value="DNA_ligase_A_M"/>
    <property type="match status" value="1"/>
</dbReference>
<gene>
    <name evidence="4" type="ORF">ACFSCX_06330</name>
</gene>
<evidence type="ECO:0000256" key="2">
    <source>
        <dbReference type="ARBA" id="ARBA00022598"/>
    </source>
</evidence>
<dbReference type="PANTHER" id="PTHR45674">
    <property type="entry name" value="DNA LIGASE 1/3 FAMILY MEMBER"/>
    <property type="match status" value="1"/>
</dbReference>
<dbReference type="RefSeq" id="WP_377927326.1">
    <property type="nucleotide sequence ID" value="NZ_JBHUEM010000005.1"/>
</dbReference>